<evidence type="ECO:0000256" key="2">
    <source>
        <dbReference type="ARBA" id="ARBA00022578"/>
    </source>
</evidence>
<accession>A0A8J7DCP1</accession>
<evidence type="ECO:0000259" key="8">
    <source>
        <dbReference type="Pfam" id="PF01385"/>
    </source>
</evidence>
<dbReference type="Pfam" id="PF07282">
    <property type="entry name" value="Cas12f1-like_TNB"/>
    <property type="match status" value="1"/>
</dbReference>
<dbReference type="Pfam" id="PF01385">
    <property type="entry name" value="OrfB_IS605"/>
    <property type="match status" value="1"/>
</dbReference>
<dbReference type="Proteomes" id="UP000636505">
    <property type="component" value="Unassembled WGS sequence"/>
</dbReference>
<evidence type="ECO:0000256" key="1">
    <source>
        <dbReference type="ARBA" id="ARBA00008761"/>
    </source>
</evidence>
<dbReference type="GO" id="GO:0032196">
    <property type="term" value="P:transposition"/>
    <property type="evidence" value="ECO:0007669"/>
    <property type="project" value="UniProtKB-KW"/>
</dbReference>
<dbReference type="RefSeq" id="WP_193909698.1">
    <property type="nucleotide sequence ID" value="NZ_JADEXG010000047.1"/>
</dbReference>
<dbReference type="NCBIfam" id="NF040570">
    <property type="entry name" value="guided_TnpB"/>
    <property type="match status" value="1"/>
</dbReference>
<feature type="domain" description="Transposase putative helix-turn-helix" evidence="10">
    <location>
        <begin position="1"/>
        <end position="44"/>
    </location>
</feature>
<dbReference type="GO" id="GO:0006310">
    <property type="term" value="P:DNA recombination"/>
    <property type="evidence" value="ECO:0007669"/>
    <property type="project" value="UniProtKB-KW"/>
</dbReference>
<keyword evidence="3" id="KW-0479">Metal-binding</keyword>
<evidence type="ECO:0000256" key="4">
    <source>
        <dbReference type="ARBA" id="ARBA00022833"/>
    </source>
</evidence>
<evidence type="ECO:0000313" key="12">
    <source>
        <dbReference type="Proteomes" id="UP000636505"/>
    </source>
</evidence>
<reference evidence="11" key="1">
    <citation type="submission" date="2020-10" db="EMBL/GenBank/DDBJ databases">
        <authorList>
            <person name="Castelo-Branco R."/>
            <person name="Eusebio N."/>
            <person name="Adriana R."/>
            <person name="Vieira A."/>
            <person name="Brugerolle De Fraissinette N."/>
            <person name="Rezende De Castro R."/>
            <person name="Schneider M.P."/>
            <person name="Vasconcelos V."/>
            <person name="Leao P.N."/>
        </authorList>
    </citation>
    <scope>NUCLEOTIDE SEQUENCE</scope>
    <source>
        <strain evidence="11">LEGE 07310</strain>
    </source>
</reference>
<dbReference type="Pfam" id="PF12323">
    <property type="entry name" value="HTH_OrfB_IS605"/>
    <property type="match status" value="1"/>
</dbReference>
<evidence type="ECO:0000259" key="10">
    <source>
        <dbReference type="Pfam" id="PF12323"/>
    </source>
</evidence>
<evidence type="ECO:0000313" key="11">
    <source>
        <dbReference type="EMBL" id="MBE9079102.1"/>
    </source>
</evidence>
<comment type="similarity">
    <text evidence="1">In the C-terminal section; belongs to the transposase 35 family.</text>
</comment>
<keyword evidence="4" id="KW-0862">Zinc</keyword>
<keyword evidence="5" id="KW-0238">DNA-binding</keyword>
<protein>
    <submittedName>
        <fullName evidence="11">Transposase</fullName>
    </submittedName>
</protein>
<feature type="domain" description="Probable transposase IS891/IS1136/IS1341" evidence="8">
    <location>
        <begin position="223"/>
        <end position="329"/>
    </location>
</feature>
<comment type="caution">
    <text evidence="11">The sequence shown here is derived from an EMBL/GenBank/DDBJ whole genome shotgun (WGS) entry which is preliminary data.</text>
</comment>
<name>A0A8J7DCP1_9CYAN</name>
<dbReference type="InterPro" id="IPR001959">
    <property type="entry name" value="Transposase"/>
</dbReference>
<feature type="region of interest" description="Disordered" evidence="7">
    <location>
        <begin position="71"/>
        <end position="102"/>
    </location>
</feature>
<evidence type="ECO:0000256" key="3">
    <source>
        <dbReference type="ARBA" id="ARBA00022723"/>
    </source>
</evidence>
<sequence>METVYRFKLIPSIRQAETMASWLGMLRGMVNYNLADRIDSYSQGFIQGNFCSLRFKAEACPLTCSVVRSASNGHPWKQNKPTLRRRKPKLDQPFNPRRSAYEMQSSGLPGLKQSRPWYQAVNADVLQQALRHLDTAFNQFFQGKSGFPQFKRRNDFNSFEFKPKTVKVNGNHIMLPTLGEMRFFKSRDIPNSWEIRTVTVTQKADGWYASLLLRDDSVPEKPKKAVAELQSVNGVDRGITKIAAMADGTVELNPHIGKRYQRRLGIRQRRLSRKKKGSANRAKVRQRVARLHQKIRRVRTDFQWKLARRIARSADLIGFEDLNIKGMKQRCKPKQDPQTGRYIQNGQTAKTALNKAISDASWYSLRVKTEHQARKLGNWVVDAPAHHSSQECSECHYISPGNRVGEKFICESCGHHEDADVDAAVVIADRARVKIGQPNLPMVSREVTPKPELTGCKESSLALVGEPGNRPGNPERTAATVQLSLFELVSGESPSISLCG</sequence>
<dbReference type="InterPro" id="IPR021027">
    <property type="entry name" value="Transposase_put_HTH"/>
</dbReference>
<keyword evidence="6" id="KW-0233">DNA recombination</keyword>
<evidence type="ECO:0000256" key="6">
    <source>
        <dbReference type="ARBA" id="ARBA00023172"/>
    </source>
</evidence>
<feature type="domain" description="Cas12f1-like TNB" evidence="9">
    <location>
        <begin position="362"/>
        <end position="427"/>
    </location>
</feature>
<gene>
    <name evidence="11" type="ORF">IQ241_17660</name>
</gene>
<organism evidence="11 12">
    <name type="scientific">Vasconcelosia minhoensis LEGE 07310</name>
    <dbReference type="NCBI Taxonomy" id="915328"/>
    <lineage>
        <taxon>Bacteria</taxon>
        <taxon>Bacillati</taxon>
        <taxon>Cyanobacteriota</taxon>
        <taxon>Cyanophyceae</taxon>
        <taxon>Nodosilineales</taxon>
        <taxon>Cymatolegaceae</taxon>
        <taxon>Vasconcelosia</taxon>
        <taxon>Vasconcelosia minhoensis</taxon>
    </lineage>
</organism>
<dbReference type="GO" id="GO:0046872">
    <property type="term" value="F:metal ion binding"/>
    <property type="evidence" value="ECO:0007669"/>
    <property type="project" value="UniProtKB-KW"/>
</dbReference>
<dbReference type="AlphaFoldDB" id="A0A8J7DCP1"/>
<dbReference type="InterPro" id="IPR010095">
    <property type="entry name" value="Cas12f1-like_TNB"/>
</dbReference>
<proteinExistence type="inferred from homology"/>
<dbReference type="EMBL" id="JADEXG010000047">
    <property type="protein sequence ID" value="MBE9079102.1"/>
    <property type="molecule type" value="Genomic_DNA"/>
</dbReference>
<evidence type="ECO:0000256" key="5">
    <source>
        <dbReference type="ARBA" id="ARBA00023125"/>
    </source>
</evidence>
<evidence type="ECO:0000259" key="9">
    <source>
        <dbReference type="Pfam" id="PF07282"/>
    </source>
</evidence>
<dbReference type="GO" id="GO:0003677">
    <property type="term" value="F:DNA binding"/>
    <property type="evidence" value="ECO:0007669"/>
    <property type="project" value="UniProtKB-KW"/>
</dbReference>
<evidence type="ECO:0000256" key="7">
    <source>
        <dbReference type="SAM" id="MobiDB-lite"/>
    </source>
</evidence>
<keyword evidence="12" id="KW-1185">Reference proteome</keyword>
<keyword evidence="2" id="KW-0815">Transposition</keyword>